<organism evidence="20 21">
    <name type="scientific">Lichtheimia ornata</name>
    <dbReference type="NCBI Taxonomy" id="688661"/>
    <lineage>
        <taxon>Eukaryota</taxon>
        <taxon>Fungi</taxon>
        <taxon>Fungi incertae sedis</taxon>
        <taxon>Mucoromycota</taxon>
        <taxon>Mucoromycotina</taxon>
        <taxon>Mucoromycetes</taxon>
        <taxon>Mucorales</taxon>
        <taxon>Lichtheimiaceae</taxon>
        <taxon>Lichtheimia</taxon>
    </lineage>
</organism>
<keyword evidence="13" id="KW-0325">Glycoprotein</keyword>
<keyword evidence="7 18" id="KW-0812">Transmembrane</keyword>
<keyword evidence="10 18" id="KW-1133">Transmembrane helix</keyword>
<dbReference type="GO" id="GO:0005891">
    <property type="term" value="C:voltage-gated calcium channel complex"/>
    <property type="evidence" value="ECO:0007669"/>
    <property type="project" value="TreeGrafter"/>
</dbReference>
<dbReference type="PROSITE" id="PS00018">
    <property type="entry name" value="EF_HAND_1"/>
    <property type="match status" value="1"/>
</dbReference>
<dbReference type="InterPro" id="IPR027359">
    <property type="entry name" value="Volt_channel_dom_sf"/>
</dbReference>
<feature type="transmembrane region" description="Helical" evidence="18">
    <location>
        <begin position="913"/>
        <end position="932"/>
    </location>
</feature>
<feature type="transmembrane region" description="Helical" evidence="18">
    <location>
        <begin position="878"/>
        <end position="898"/>
    </location>
</feature>
<evidence type="ECO:0000256" key="15">
    <source>
        <dbReference type="ARBA" id="ARBA00061395"/>
    </source>
</evidence>
<comment type="caution">
    <text evidence="20">The sequence shown here is derived from an EMBL/GenBank/DDBJ whole genome shotgun (WGS) entry which is preliminary data.</text>
</comment>
<feature type="transmembrane region" description="Helical" evidence="18">
    <location>
        <begin position="1075"/>
        <end position="1101"/>
    </location>
</feature>
<keyword evidence="9" id="KW-0851">Voltage-gated channel</keyword>
<keyword evidence="6" id="KW-0107">Calcium channel</keyword>
<keyword evidence="4" id="KW-0597">Phosphoprotein</keyword>
<feature type="transmembrane region" description="Helical" evidence="18">
    <location>
        <begin position="1745"/>
        <end position="1764"/>
    </location>
</feature>
<feature type="region of interest" description="Disordered" evidence="17">
    <location>
        <begin position="390"/>
        <end position="450"/>
    </location>
</feature>
<evidence type="ECO:0000256" key="12">
    <source>
        <dbReference type="ARBA" id="ARBA00023136"/>
    </source>
</evidence>
<evidence type="ECO:0000256" key="6">
    <source>
        <dbReference type="ARBA" id="ARBA00022673"/>
    </source>
</evidence>
<dbReference type="Proteomes" id="UP001234581">
    <property type="component" value="Unassembled WGS sequence"/>
</dbReference>
<feature type="transmembrane region" description="Helical" evidence="18">
    <location>
        <begin position="513"/>
        <end position="539"/>
    </location>
</feature>
<evidence type="ECO:0000313" key="21">
    <source>
        <dbReference type="Proteomes" id="UP001234581"/>
    </source>
</evidence>
<feature type="compositionally biased region" description="Low complexity" evidence="17">
    <location>
        <begin position="148"/>
        <end position="158"/>
    </location>
</feature>
<keyword evidence="14" id="KW-0407">Ion channel</keyword>
<dbReference type="PROSITE" id="PS50222">
    <property type="entry name" value="EF_HAND_2"/>
    <property type="match status" value="1"/>
</dbReference>
<evidence type="ECO:0000256" key="2">
    <source>
        <dbReference type="ARBA" id="ARBA00022448"/>
    </source>
</evidence>
<feature type="compositionally biased region" description="Low complexity" evidence="17">
    <location>
        <begin position="40"/>
        <end position="61"/>
    </location>
</feature>
<evidence type="ECO:0000256" key="5">
    <source>
        <dbReference type="ARBA" id="ARBA00022568"/>
    </source>
</evidence>
<comment type="similarity">
    <text evidence="15">Belongs to the calcium channel alpha-1 subunit (TC 1.A.1.11) family.</text>
</comment>
<feature type="transmembrane region" description="Helical" evidence="18">
    <location>
        <begin position="1327"/>
        <end position="1346"/>
    </location>
</feature>
<dbReference type="GO" id="GO:0008331">
    <property type="term" value="F:high voltage-gated calcium channel activity"/>
    <property type="evidence" value="ECO:0007669"/>
    <property type="project" value="TreeGrafter"/>
</dbReference>
<keyword evidence="5" id="KW-0109">Calcium transport</keyword>
<evidence type="ECO:0000256" key="7">
    <source>
        <dbReference type="ARBA" id="ARBA00022692"/>
    </source>
</evidence>
<feature type="compositionally biased region" description="Polar residues" evidence="17">
    <location>
        <begin position="326"/>
        <end position="337"/>
    </location>
</feature>
<keyword evidence="11" id="KW-0406">Ion transport</keyword>
<keyword evidence="8" id="KW-0106">Calcium</keyword>
<dbReference type="GO" id="GO:0098703">
    <property type="term" value="P:calcium ion import across plasma membrane"/>
    <property type="evidence" value="ECO:0007669"/>
    <property type="project" value="TreeGrafter"/>
</dbReference>
<evidence type="ECO:0000256" key="3">
    <source>
        <dbReference type="ARBA" id="ARBA00022475"/>
    </source>
</evidence>
<evidence type="ECO:0000256" key="8">
    <source>
        <dbReference type="ARBA" id="ARBA00022837"/>
    </source>
</evidence>
<feature type="transmembrane region" description="Helical" evidence="18">
    <location>
        <begin position="1683"/>
        <end position="1704"/>
    </location>
</feature>
<feature type="region of interest" description="Disordered" evidence="17">
    <location>
        <begin position="148"/>
        <end position="177"/>
    </location>
</feature>
<dbReference type="GeneID" id="83213381"/>
<evidence type="ECO:0000256" key="9">
    <source>
        <dbReference type="ARBA" id="ARBA00022882"/>
    </source>
</evidence>
<feature type="compositionally biased region" description="Polar residues" evidence="17">
    <location>
        <begin position="159"/>
        <end position="169"/>
    </location>
</feature>
<dbReference type="FunFam" id="1.10.287.70:FF:000093">
    <property type="entry name" value="Calcium channel subunit Cch1"/>
    <property type="match status" value="1"/>
</dbReference>
<evidence type="ECO:0000256" key="16">
    <source>
        <dbReference type="ARBA" id="ARBA00067459"/>
    </source>
</evidence>
<accession>A0AAD7V622</accession>
<feature type="region of interest" description="Disordered" evidence="17">
    <location>
        <begin position="2170"/>
        <end position="2195"/>
    </location>
</feature>
<feature type="transmembrane region" description="Helical" evidence="18">
    <location>
        <begin position="1624"/>
        <end position="1641"/>
    </location>
</feature>
<feature type="transmembrane region" description="Helical" evidence="18">
    <location>
        <begin position="1543"/>
        <end position="1564"/>
    </location>
</feature>
<feature type="compositionally biased region" description="Basic and acidic residues" evidence="17">
    <location>
        <begin position="345"/>
        <end position="359"/>
    </location>
</feature>
<feature type="region of interest" description="Disordered" evidence="17">
    <location>
        <begin position="1"/>
        <end position="79"/>
    </location>
</feature>
<dbReference type="PANTHER" id="PTHR45628">
    <property type="entry name" value="VOLTAGE-DEPENDENT CALCIUM CHANNEL TYPE A SUBUNIT ALPHA-1"/>
    <property type="match status" value="1"/>
</dbReference>
<reference evidence="20 21" key="1">
    <citation type="submission" date="2023-03" db="EMBL/GenBank/DDBJ databases">
        <title>Genome sequence of Lichtheimia ornata CBS 291.66.</title>
        <authorList>
            <person name="Mohabir J.T."/>
            <person name="Shea T.P."/>
            <person name="Kurbessoian T."/>
            <person name="Berby B."/>
            <person name="Fontaine J."/>
            <person name="Livny J."/>
            <person name="Gnirke A."/>
            <person name="Stajich J.E."/>
            <person name="Cuomo C.A."/>
        </authorList>
    </citation>
    <scope>NUCLEOTIDE SEQUENCE [LARGE SCALE GENOMIC DNA]</scope>
    <source>
        <strain evidence="20">CBS 291.66</strain>
    </source>
</reference>
<feature type="compositionally biased region" description="Basic and acidic residues" evidence="17">
    <location>
        <begin position="1205"/>
        <end position="1220"/>
    </location>
</feature>
<feature type="transmembrane region" description="Helical" evidence="18">
    <location>
        <begin position="658"/>
        <end position="677"/>
    </location>
</feature>
<protein>
    <recommendedName>
        <fullName evidence="16">Calcium-channel protein CCH1</fullName>
    </recommendedName>
</protein>
<evidence type="ECO:0000256" key="18">
    <source>
        <dbReference type="SAM" id="Phobius"/>
    </source>
</evidence>
<dbReference type="InterPro" id="IPR050599">
    <property type="entry name" value="VDCC_alpha-1_subunit"/>
</dbReference>
<dbReference type="PANTHER" id="PTHR45628:SF7">
    <property type="entry name" value="VOLTAGE-DEPENDENT CALCIUM CHANNEL TYPE A SUBUNIT ALPHA-1"/>
    <property type="match status" value="1"/>
</dbReference>
<feature type="compositionally biased region" description="Polar residues" evidence="17">
    <location>
        <begin position="97"/>
        <end position="112"/>
    </location>
</feature>
<dbReference type="Gene3D" id="1.10.287.70">
    <property type="match status" value="4"/>
</dbReference>
<feature type="transmembrane region" description="Helical" evidence="18">
    <location>
        <begin position="1839"/>
        <end position="1859"/>
    </location>
</feature>
<feature type="transmembrane region" description="Helical" evidence="18">
    <location>
        <begin position="1408"/>
        <end position="1436"/>
    </location>
</feature>
<dbReference type="InterPro" id="IPR002048">
    <property type="entry name" value="EF_hand_dom"/>
</dbReference>
<evidence type="ECO:0000256" key="4">
    <source>
        <dbReference type="ARBA" id="ARBA00022553"/>
    </source>
</evidence>
<evidence type="ECO:0000256" key="14">
    <source>
        <dbReference type="ARBA" id="ARBA00023303"/>
    </source>
</evidence>
<sequence length="2236" mass="252493">MPDPESVPNSPNGDLHMGSPSSPPVPQITLTRANDTHSRPSTSTQLPTPSPHSPHSLSPTLGRPSTTASNSPPPLPLTRDLLQRKNKLDALLRDGNRQTQPRHYPNQQTPIMTFGTDSNIVVDERVTAGLGISTPTPTSAGLGISTPTPTSTLQQQQQEIPSRHTTTSNVRHRRHSTRPSISTNMATIMDHEKRSGNRKTPPASPHITNEFYSWIHDIDLKAPPGHSTSIKDHIMMFSGYSSRATSRSASSIHNSIFDEKKDMYYADTTTPSISPPPYSQYHSSPIHHVPDLIRPHYGHQLLSYFFEAAKRVVNLRGPEEIDDLLQKNTISPPSSSYHPRTPRHHRDDHDTAHYHHHTEPSLQKRISNGTSFDKRSVFSSPALSLADAPSSLARPGVVGGGQQLDKRSLYSDYPSTAKQESRHTAMSLKEMPPIIPPPSSTSSSSSPPSGPLGGNSLCMFTPNNRIRRYLWHNVIQSCYVEAFLFIIIMLHYFLLICDPIYENQQKTIFGAQWTHYAILGIQVIYTLEAICKIIVYGIWLPPTISTSKCFWFRRWLISLLSKNGNETSNLSEEEAQQTTTKERPLTHRPYISGFANTLDVISIISYWVDFGLMIHGYPYCSLFKAIGASRPLRLAMIFKGTATILRSLLVSWDMLKDVLGFIFFFLVLFALIGLITFKGVFSRRCYALEPDGQYTLVEPPLHCSGYYSGTTVMGAYNPDTDSHSYAGLGGYICRNDQICMENQDNNPNFGFVNFDTIYFALLAVFSSMSLELWTELMSQNMDADSNAAALFYCLVAYVLSFILIFMIFAVITSGFSRVRAAHRVSAFTGKRKSYRVLHSVQGEEEEFMWRFEDPTAFDQGRTRRIKQLLISLVKSRTFFYFGVLLVSLDIGFMCARSAHASEYVLEMIDNAETAFTFLFALEIFIRIVGAPSWTQFWYSGRNKFDLFLVIVTCVIQLPMIQDSESYKYLTIFQCLRAYRLFIGIPRVRRLLSAALGNGEGVIYVVIFLLLLTALFSPIFMQLFGGDFGFIDGDETELRCDTFWQSYLTLIMIYTSETWTEFLYNAMESQPNFSAVYAAIITSGYFAFARYVMAGLYIAVILENFELEDEFIKQYQIRQFIQRRTHTGVHRFQSIINKVFGSMYLKSKKKQVNVRRLPAGLTASMDKNALTDLLVGQPTAESTNGKSKVVAANQDRPKDLFDKIFRRRQKQEDSPQTKRSDMPSPLDPFANDVPDDDYELIVEEENRQASAAEIPTSKSLFIFSSNNKVRRFCKMLAGSSANGRVERKNLFNWFIMACVLASILLVILDEPSTRLMRQDTIRQSAYRVADMALSIIFVIEIIVRIIADGFILPPDAYLRNAWNRLDFIVVILNLAALFAGDGDLSRALGTVRSLRVLRLIRYFSGMRDVFVDLFHAFPLMLDALLLVFLVMIFFSVYGVNMLGGRMTACNDDEVEGRSTCIGEFINNVGDDDDATINILQPRVWAIPEGGMYSYDDFPIALAHLFSLSSTEGWVDSLFYAMSAPPEPDIQPSFDWNGPSVYHSIFYVVFMVVSHGTLQLFVGVIIEKFKQRAGITTMTTGQRQYADLLRQLAEIKPTPKAQAPNNRIGHWCHNLVVSKRGLFNKFMMSVVILNICVICTEFQNQPEWLTTTQDYCYLVFIILYIFESIAKFIGLGWKKWSKGKWNWYCAFIAISAFVLTILRFALPDLWTLRLERYCLVLAAFRLGEGIDALQTLYHTIRMSLPKIIRVTAVFLLVLCLFAMIFMELFGLTKYGLETNEHNNFRDYGNALLLLIRVATGEAWNIVMMDSTVQAPNCVASDDYLLTDCGSPAWAFFLYNTFYLVCTHIFLNLFTAAVLSNFEYAYETRSRFTLLSKDDLRSFKSAWSEVDPSGSGYIQREDVVKFLSLLRGRFRMCIYDDRHSIGNLQKLSQQGIPDSFIINEKPSGFSSTTNVGLPIPYNVDIVNKSLSKIDSAALRRRRRDFNLCYLEIIGAESARGISFEDVRTIMSYRFVDIEEALPIDALIVRLEKQDQVSKAYAAERARGVFLTLLQRKRYLHALWQKKNEEEMLKLGISTKSPLQLDTSAAGLSPKSPRMANQWKNRSPVPTIVIEDAPPSPRLVSDYASPASLTIPLSPMSNYSFETQYGSPIGQGGGADSLNVAIGTTSPQYSPFPSTDQEENISLPGALSPNSPYSPTTLRQNWRVIDGNASMSSELAESLMDSLERNAWADMLHDNH</sequence>
<evidence type="ECO:0000256" key="13">
    <source>
        <dbReference type="ARBA" id="ARBA00023180"/>
    </source>
</evidence>
<feature type="region of interest" description="Disordered" evidence="17">
    <location>
        <begin position="92"/>
        <end position="112"/>
    </location>
</feature>
<feature type="transmembrane region" description="Helical" evidence="18">
    <location>
        <begin position="1653"/>
        <end position="1671"/>
    </location>
</feature>
<dbReference type="InterPro" id="IPR018247">
    <property type="entry name" value="EF_Hand_1_Ca_BS"/>
</dbReference>
<feature type="transmembrane region" description="Helical" evidence="18">
    <location>
        <begin position="750"/>
        <end position="769"/>
    </location>
</feature>
<keyword evidence="21" id="KW-1185">Reference proteome</keyword>
<feature type="domain" description="EF-hand" evidence="19">
    <location>
        <begin position="1875"/>
        <end position="1910"/>
    </location>
</feature>
<gene>
    <name evidence="20" type="ORF">O0I10_005969</name>
</gene>
<dbReference type="Gene3D" id="1.20.120.350">
    <property type="entry name" value="Voltage-gated potassium channels. Chain C"/>
    <property type="match status" value="4"/>
</dbReference>
<dbReference type="SUPFAM" id="SSF81324">
    <property type="entry name" value="Voltage-gated potassium channels"/>
    <property type="match status" value="4"/>
</dbReference>
<dbReference type="EMBL" id="JARTCD010000025">
    <property type="protein sequence ID" value="KAJ8658286.1"/>
    <property type="molecule type" value="Genomic_DNA"/>
</dbReference>
<keyword evidence="2" id="KW-0813">Transport</keyword>
<evidence type="ECO:0000313" key="20">
    <source>
        <dbReference type="EMBL" id="KAJ8658286.1"/>
    </source>
</evidence>
<dbReference type="RefSeq" id="XP_058343199.1">
    <property type="nucleotide sequence ID" value="XM_058486004.1"/>
</dbReference>
<keyword evidence="12 18" id="KW-0472">Membrane</keyword>
<keyword evidence="3" id="KW-1003">Cell membrane</keyword>
<name>A0AAD7V622_9FUNG</name>
<dbReference type="Gene3D" id="1.10.238.10">
    <property type="entry name" value="EF-hand"/>
    <property type="match status" value="1"/>
</dbReference>
<evidence type="ECO:0000256" key="11">
    <source>
        <dbReference type="ARBA" id="ARBA00023065"/>
    </source>
</evidence>
<feature type="transmembrane region" description="Helical" evidence="18">
    <location>
        <begin position="482"/>
        <end position="501"/>
    </location>
</feature>
<dbReference type="GO" id="GO:0005509">
    <property type="term" value="F:calcium ion binding"/>
    <property type="evidence" value="ECO:0007669"/>
    <property type="project" value="InterPro"/>
</dbReference>
<feature type="transmembrane region" description="Helical" evidence="18">
    <location>
        <begin position="1289"/>
        <end position="1307"/>
    </location>
</feature>
<feature type="transmembrane region" description="Helical" evidence="18">
    <location>
        <begin position="1002"/>
        <end position="1023"/>
    </location>
</feature>
<proteinExistence type="inferred from homology"/>
<dbReference type="Pfam" id="PF00520">
    <property type="entry name" value="Ion_trans"/>
    <property type="match status" value="4"/>
</dbReference>
<feature type="region of interest" description="Disordered" evidence="17">
    <location>
        <begin position="1205"/>
        <end position="1230"/>
    </location>
</feature>
<evidence type="ECO:0000256" key="10">
    <source>
        <dbReference type="ARBA" id="ARBA00022989"/>
    </source>
</evidence>
<feature type="transmembrane region" description="Helical" evidence="18">
    <location>
        <begin position="789"/>
        <end position="811"/>
    </location>
</feature>
<feature type="transmembrane region" description="Helical" evidence="18">
    <location>
        <begin position="1366"/>
        <end position="1387"/>
    </location>
</feature>
<dbReference type="InterPro" id="IPR005821">
    <property type="entry name" value="Ion_trans_dom"/>
</dbReference>
<feature type="region of interest" description="Disordered" evidence="17">
    <location>
        <begin position="324"/>
        <end position="366"/>
    </location>
</feature>
<evidence type="ECO:0000259" key="19">
    <source>
        <dbReference type="PROSITE" id="PS50222"/>
    </source>
</evidence>
<evidence type="ECO:0000256" key="1">
    <source>
        <dbReference type="ARBA" id="ARBA00004651"/>
    </source>
</evidence>
<comment type="subcellular location">
    <subcellularLocation>
        <location evidence="1">Cell membrane</location>
        <topology evidence="1">Multi-pass membrane protein</topology>
    </subcellularLocation>
</comment>
<evidence type="ECO:0000256" key="17">
    <source>
        <dbReference type="SAM" id="MobiDB-lite"/>
    </source>
</evidence>